<proteinExistence type="predicted"/>
<dbReference type="Proteomes" id="UP000094569">
    <property type="component" value="Unassembled WGS sequence"/>
</dbReference>
<gene>
    <name evidence="2" type="ORF">SI65_05522</name>
</gene>
<keyword evidence="3" id="KW-1185">Reference proteome</keyword>
<dbReference type="EMBL" id="JXNT01000005">
    <property type="protein sequence ID" value="ODM18905.1"/>
    <property type="molecule type" value="Genomic_DNA"/>
</dbReference>
<dbReference type="OrthoDB" id="5376498at2759"/>
<dbReference type="AlphaFoldDB" id="A0A1E3BD52"/>
<organism evidence="2 3">
    <name type="scientific">Aspergillus cristatus</name>
    <name type="common">Chinese Fuzhuan brick tea-fermentation fungus</name>
    <name type="synonym">Eurotium cristatum</name>
    <dbReference type="NCBI Taxonomy" id="573508"/>
    <lineage>
        <taxon>Eukaryota</taxon>
        <taxon>Fungi</taxon>
        <taxon>Dikarya</taxon>
        <taxon>Ascomycota</taxon>
        <taxon>Pezizomycotina</taxon>
        <taxon>Eurotiomycetes</taxon>
        <taxon>Eurotiomycetidae</taxon>
        <taxon>Eurotiales</taxon>
        <taxon>Aspergillaceae</taxon>
        <taxon>Aspergillus</taxon>
        <taxon>Aspergillus subgen. Aspergillus</taxon>
    </lineage>
</organism>
<feature type="region of interest" description="Disordered" evidence="1">
    <location>
        <begin position="80"/>
        <end position="100"/>
    </location>
</feature>
<sequence>MSNPDPLSWTLLFKKHKTTVLLMLLPQESITNTKTALLNALKARGLTEINGDPLPEDASDIEFGVAVDKNDLEKGWTRLEVEGPDFAEEEESKKNAGKKASGSISLQAVYLRNGQSIAFRFKKLVDGEKAVKKDGEDIDIDLDLEDPGWDVVVPKFDDEEEVEQ</sequence>
<evidence type="ECO:0000256" key="1">
    <source>
        <dbReference type="SAM" id="MobiDB-lite"/>
    </source>
</evidence>
<reference evidence="2 3" key="1">
    <citation type="journal article" date="2016" name="BMC Genomics">
        <title>Comparative genomic and transcriptomic analyses of the Fuzhuan brick tea-fermentation fungus Aspergillus cristatus.</title>
        <authorList>
            <person name="Ge Y."/>
            <person name="Wang Y."/>
            <person name="Liu Y."/>
            <person name="Tan Y."/>
            <person name="Ren X."/>
            <person name="Zhang X."/>
            <person name="Hyde K.D."/>
            <person name="Liu Y."/>
            <person name="Liu Z."/>
        </authorList>
    </citation>
    <scope>NUCLEOTIDE SEQUENCE [LARGE SCALE GENOMIC DNA]</scope>
    <source>
        <strain evidence="2 3">GZAAS20.1005</strain>
    </source>
</reference>
<comment type="caution">
    <text evidence="2">The sequence shown here is derived from an EMBL/GenBank/DDBJ whole genome shotgun (WGS) entry which is preliminary data.</text>
</comment>
<evidence type="ECO:0000313" key="3">
    <source>
        <dbReference type="Proteomes" id="UP000094569"/>
    </source>
</evidence>
<evidence type="ECO:0000313" key="2">
    <source>
        <dbReference type="EMBL" id="ODM18905.1"/>
    </source>
</evidence>
<dbReference type="STRING" id="573508.A0A1E3BD52"/>
<accession>A0A1E3BD52</accession>
<protein>
    <submittedName>
        <fullName evidence="2">Uncharacterized protein</fullName>
    </submittedName>
</protein>
<dbReference type="VEuPathDB" id="FungiDB:SI65_05522"/>
<name>A0A1E3BD52_ASPCR</name>